<evidence type="ECO:0000256" key="4">
    <source>
        <dbReference type="ARBA" id="ARBA00023136"/>
    </source>
</evidence>
<evidence type="ECO:0000313" key="9">
    <source>
        <dbReference type="Proteomes" id="UP000018418"/>
    </source>
</evidence>
<dbReference type="PATRIC" id="fig|1341683.3.peg.1843"/>
<dbReference type="AlphaFoldDB" id="V2VUE0"/>
<dbReference type="OrthoDB" id="9812878at2"/>
<dbReference type="SUPFAM" id="SSF53850">
    <property type="entry name" value="Periplasmic binding protein-like II"/>
    <property type="match status" value="1"/>
</dbReference>
<name>V2VUE0_9GAMM</name>
<evidence type="ECO:0000256" key="1">
    <source>
        <dbReference type="ARBA" id="ARBA00004635"/>
    </source>
</evidence>
<dbReference type="HOGENOM" id="CLU_067080_3_0_6"/>
<proteinExistence type="inferred from homology"/>
<keyword evidence="9" id="KW-1185">Reference proteome</keyword>
<dbReference type="PANTHER" id="PTHR30429:SF1">
    <property type="entry name" value="D-METHIONINE-BINDING LIPOPROTEIN METQ-RELATED"/>
    <property type="match status" value="1"/>
</dbReference>
<feature type="transmembrane region" description="Helical" evidence="7">
    <location>
        <begin position="9"/>
        <end position="29"/>
    </location>
</feature>
<keyword evidence="5" id="KW-0564">Palmitate</keyword>
<comment type="similarity">
    <text evidence="2">Belongs to the NlpA lipoprotein family.</text>
</comment>
<dbReference type="PANTHER" id="PTHR30429">
    <property type="entry name" value="D-METHIONINE-BINDING LIPOPROTEIN METQ"/>
    <property type="match status" value="1"/>
</dbReference>
<dbReference type="RefSeq" id="WP_004900034.1">
    <property type="nucleotide sequence ID" value="NZ_BBTI01000002.1"/>
</dbReference>
<evidence type="ECO:0000256" key="2">
    <source>
        <dbReference type="ARBA" id="ARBA00008973"/>
    </source>
</evidence>
<evidence type="ECO:0000256" key="5">
    <source>
        <dbReference type="ARBA" id="ARBA00023139"/>
    </source>
</evidence>
<dbReference type="Proteomes" id="UP000018418">
    <property type="component" value="Unassembled WGS sequence"/>
</dbReference>
<evidence type="ECO:0008006" key="10">
    <source>
        <dbReference type="Google" id="ProtNLM"/>
    </source>
</evidence>
<evidence type="ECO:0000256" key="7">
    <source>
        <dbReference type="SAM" id="Phobius"/>
    </source>
</evidence>
<dbReference type="InterPro" id="IPR004872">
    <property type="entry name" value="Lipoprotein_NlpA"/>
</dbReference>
<sequence length="276" mass="31155">MSGLLKSRPLIISFVVVLAIFGLAGYRYIQQKNQDNVLTIGISPPYKDLLQSVADDVEKQGIHVKLVEFSDWQAPNIAVQNGDIDANFFQQSVYLKNAIRQTHFNLHAFAVGTGSHVGLYSKKYHSLAELPEHARIVIPSDPVNLARALILLDKAKLIQLKDAKNELSTRQDIISNPKQFQFVEVEGPQTARAIDDADLIFGYPHYLKMAKTANPKDALFLDPIDKKYAILFVTRGDYQDKNQKLATFVQTFQHSAKVQQILDKDFGQGLWFKGWQ</sequence>
<dbReference type="GO" id="GO:0016020">
    <property type="term" value="C:membrane"/>
    <property type="evidence" value="ECO:0007669"/>
    <property type="project" value="UniProtKB-SubCell"/>
</dbReference>
<evidence type="ECO:0000313" key="8">
    <source>
        <dbReference type="EMBL" id="ESK51344.1"/>
    </source>
</evidence>
<protein>
    <recommendedName>
        <fullName evidence="10">Methionine transporter</fullName>
    </recommendedName>
</protein>
<dbReference type="EMBL" id="AYEU01000006">
    <property type="protein sequence ID" value="ESK51344.1"/>
    <property type="molecule type" value="Genomic_DNA"/>
</dbReference>
<gene>
    <name evidence="8" type="ORF">P255_01855</name>
</gene>
<dbReference type="Pfam" id="PF03180">
    <property type="entry name" value="Lipoprotein_9"/>
    <property type="match status" value="1"/>
</dbReference>
<dbReference type="STRING" id="396323.VH98_01690"/>
<keyword evidence="6" id="KW-0449">Lipoprotein</keyword>
<dbReference type="Gene3D" id="3.40.190.10">
    <property type="entry name" value="Periplasmic binding protein-like II"/>
    <property type="match status" value="2"/>
</dbReference>
<reference evidence="8 9" key="1">
    <citation type="submission" date="2013-10" db="EMBL/GenBank/DDBJ databases">
        <title>The Genome Sequence of Acinetobacter brisouii CIP 110357.</title>
        <authorList>
            <consortium name="The Broad Institute Genomics Platform"/>
            <consortium name="The Broad Institute Genome Sequencing Center for Infectious Disease"/>
            <person name="Cerqueira G."/>
            <person name="Feldgarden M."/>
            <person name="Courvalin P."/>
            <person name="Grillot-Courvalin C."/>
            <person name="Clermont D."/>
            <person name="Rocha E."/>
            <person name="Yoon E.-J."/>
            <person name="Nemec A."/>
            <person name="Young S.K."/>
            <person name="Zeng Q."/>
            <person name="Gargeya S."/>
            <person name="Fitzgerald M."/>
            <person name="Abouelleil A."/>
            <person name="Alvarado L."/>
            <person name="Berlin A.M."/>
            <person name="Chapman S.B."/>
            <person name="Gainer-Dewar J."/>
            <person name="Goldberg J."/>
            <person name="Gnerre S."/>
            <person name="Griggs A."/>
            <person name="Gujja S."/>
            <person name="Hansen M."/>
            <person name="Howarth C."/>
            <person name="Imamovic A."/>
            <person name="Ireland A."/>
            <person name="Larimer J."/>
            <person name="McCowan C."/>
            <person name="Murphy C."/>
            <person name="Pearson M."/>
            <person name="Poon T.W."/>
            <person name="Priest M."/>
            <person name="Roberts A."/>
            <person name="Saif S."/>
            <person name="Shea T."/>
            <person name="Sykes S."/>
            <person name="Wortman J."/>
            <person name="Nusbaum C."/>
            <person name="Birren B."/>
        </authorList>
    </citation>
    <scope>NUCLEOTIDE SEQUENCE [LARGE SCALE GENOMIC DNA]</scope>
    <source>
        <strain evidence="8 9">CIP 110357</strain>
    </source>
</reference>
<keyword evidence="3" id="KW-0732">Signal</keyword>
<keyword evidence="7" id="KW-1133">Transmembrane helix</keyword>
<accession>V2VUE0</accession>
<keyword evidence="7" id="KW-0812">Transmembrane</keyword>
<organism evidence="8 9">
    <name type="scientific">Acinetobacter brisouii CIP 110357</name>
    <dbReference type="NCBI Taxonomy" id="1341683"/>
    <lineage>
        <taxon>Bacteria</taxon>
        <taxon>Pseudomonadati</taxon>
        <taxon>Pseudomonadota</taxon>
        <taxon>Gammaproteobacteria</taxon>
        <taxon>Moraxellales</taxon>
        <taxon>Moraxellaceae</taxon>
        <taxon>Acinetobacter</taxon>
    </lineage>
</organism>
<evidence type="ECO:0000256" key="6">
    <source>
        <dbReference type="ARBA" id="ARBA00023288"/>
    </source>
</evidence>
<comment type="caution">
    <text evidence="8">The sequence shown here is derived from an EMBL/GenBank/DDBJ whole genome shotgun (WGS) entry which is preliminary data.</text>
</comment>
<comment type="subcellular location">
    <subcellularLocation>
        <location evidence="1">Membrane</location>
        <topology evidence="1">Lipid-anchor</topology>
    </subcellularLocation>
</comment>
<keyword evidence="4 7" id="KW-0472">Membrane</keyword>
<evidence type="ECO:0000256" key="3">
    <source>
        <dbReference type="ARBA" id="ARBA00022729"/>
    </source>
</evidence>